<protein>
    <recommendedName>
        <fullName evidence="3">Phage protein</fullName>
    </recommendedName>
</protein>
<dbReference type="Proteomes" id="UP001206236">
    <property type="component" value="Unassembled WGS sequence"/>
</dbReference>
<accession>A0AAW5KI71</accession>
<evidence type="ECO:0000313" key="1">
    <source>
        <dbReference type="EMBL" id="MCQ5152771.1"/>
    </source>
</evidence>
<gene>
    <name evidence="1" type="ORF">NE632_05565</name>
</gene>
<reference evidence="1" key="1">
    <citation type="submission" date="2022-06" db="EMBL/GenBank/DDBJ databases">
        <title>Isolation of gut microbiota from human fecal samples.</title>
        <authorList>
            <person name="Pamer E.G."/>
            <person name="Barat B."/>
            <person name="Waligurski E."/>
            <person name="Medina S."/>
            <person name="Paddock L."/>
            <person name="Mostad J."/>
        </authorList>
    </citation>
    <scope>NUCLEOTIDE SEQUENCE</scope>
    <source>
        <strain evidence="1">DFI.5.57</strain>
    </source>
</reference>
<organism evidence="1 2">
    <name type="scientific">Ruminococcus bicirculans</name>
    <name type="common">ex Wegman et al. 2014</name>
    <dbReference type="NCBI Taxonomy" id="1160721"/>
    <lineage>
        <taxon>Bacteria</taxon>
        <taxon>Bacillati</taxon>
        <taxon>Bacillota</taxon>
        <taxon>Clostridia</taxon>
        <taxon>Eubacteriales</taxon>
        <taxon>Oscillospiraceae</taxon>
        <taxon>Ruminococcus</taxon>
    </lineage>
</organism>
<proteinExistence type="predicted"/>
<comment type="caution">
    <text evidence="1">The sequence shown here is derived from an EMBL/GenBank/DDBJ whole genome shotgun (WGS) entry which is preliminary data.</text>
</comment>
<dbReference type="RefSeq" id="WP_117923533.1">
    <property type="nucleotide sequence ID" value="NZ_CAKVQR010000001.1"/>
</dbReference>
<sequence>MKYNGFYVKISPDTDLHREDKDGNDICCKGFTIEVFADESEKLEIDVFSAAVDFELLKDSLEEAEQFAKDYVDCEEKEYRRMIDEFNEH</sequence>
<dbReference type="EMBL" id="JANGCN010000009">
    <property type="protein sequence ID" value="MCQ5152771.1"/>
    <property type="molecule type" value="Genomic_DNA"/>
</dbReference>
<name>A0AAW5KI71_9FIRM</name>
<dbReference type="AlphaFoldDB" id="A0AAW5KI71"/>
<evidence type="ECO:0008006" key="3">
    <source>
        <dbReference type="Google" id="ProtNLM"/>
    </source>
</evidence>
<evidence type="ECO:0000313" key="2">
    <source>
        <dbReference type="Proteomes" id="UP001206236"/>
    </source>
</evidence>